<organism evidence="2 3">
    <name type="scientific">Fistulifera solaris</name>
    <name type="common">Oleaginous diatom</name>
    <dbReference type="NCBI Taxonomy" id="1519565"/>
    <lineage>
        <taxon>Eukaryota</taxon>
        <taxon>Sar</taxon>
        <taxon>Stramenopiles</taxon>
        <taxon>Ochrophyta</taxon>
        <taxon>Bacillariophyta</taxon>
        <taxon>Bacillariophyceae</taxon>
        <taxon>Bacillariophycidae</taxon>
        <taxon>Naviculales</taxon>
        <taxon>Naviculaceae</taxon>
        <taxon>Fistulifera</taxon>
    </lineage>
</organism>
<evidence type="ECO:0008006" key="4">
    <source>
        <dbReference type="Google" id="ProtNLM"/>
    </source>
</evidence>
<dbReference type="InParanoid" id="A0A1Z5JVJ7"/>
<proteinExistence type="predicted"/>
<accession>A0A1Z5JVJ7</accession>
<dbReference type="InterPro" id="IPR036291">
    <property type="entry name" value="NAD(P)-bd_dom_sf"/>
</dbReference>
<feature type="compositionally biased region" description="Low complexity" evidence="1">
    <location>
        <begin position="146"/>
        <end position="176"/>
    </location>
</feature>
<feature type="region of interest" description="Disordered" evidence="1">
    <location>
        <begin position="15"/>
        <end position="176"/>
    </location>
</feature>
<dbReference type="EMBL" id="BDSP01000123">
    <property type="protein sequence ID" value="GAX17852.1"/>
    <property type="molecule type" value="Genomic_DNA"/>
</dbReference>
<feature type="compositionally biased region" description="Basic and acidic residues" evidence="1">
    <location>
        <begin position="58"/>
        <end position="69"/>
    </location>
</feature>
<keyword evidence="3" id="KW-1185">Reference proteome</keyword>
<sequence>MEINEANLLKLKQATGALNAPPMRASSRRSSYSSYWMPTFSDDEDEKKSNKLNSWKPDNQKERNLREWNNKGSFQSAKDSIRGSGNFDGPENIRPQRSFGNEPDNDEDQTILTKSSRPTTIHIPKDALREHLNDTATYHTKKTIASGKSSNSKVSKNSKTSKTSQTSHQMSKASANYSKSASTQQIALFGANTKTGHCFLRLALDAGYRVRTMDATDISQSSLRKCKTMQHALRNATFVVCFCPDILPKLYPLMKKEEGIQVFLYQASSLCTDVSGDIPILAKVLNAVSQVRRRKDLHNDAVNFIGREHGMLAPTHDDDNVSEEKLPHFSFIVTRPTVLLRDGPSSRKLAPSKSQPGPLPISYIDLAEFSLNALRNEKLYNTCPYVVADSF</sequence>
<evidence type="ECO:0000313" key="2">
    <source>
        <dbReference type="EMBL" id="GAX17852.1"/>
    </source>
</evidence>
<evidence type="ECO:0000256" key="1">
    <source>
        <dbReference type="SAM" id="MobiDB-lite"/>
    </source>
</evidence>
<name>A0A1Z5JVJ7_FISSO</name>
<dbReference type="Gene3D" id="3.40.50.720">
    <property type="entry name" value="NAD(P)-binding Rossmann-like Domain"/>
    <property type="match status" value="1"/>
</dbReference>
<dbReference type="AlphaFoldDB" id="A0A1Z5JVJ7"/>
<dbReference type="Proteomes" id="UP000198406">
    <property type="component" value="Unassembled WGS sequence"/>
</dbReference>
<reference evidence="2 3" key="1">
    <citation type="journal article" date="2015" name="Plant Cell">
        <title>Oil accumulation by the oleaginous diatom Fistulifera solaris as revealed by the genome and transcriptome.</title>
        <authorList>
            <person name="Tanaka T."/>
            <person name="Maeda Y."/>
            <person name="Veluchamy A."/>
            <person name="Tanaka M."/>
            <person name="Abida H."/>
            <person name="Marechal E."/>
            <person name="Bowler C."/>
            <person name="Muto M."/>
            <person name="Sunaga Y."/>
            <person name="Tanaka M."/>
            <person name="Yoshino T."/>
            <person name="Taniguchi T."/>
            <person name="Fukuda Y."/>
            <person name="Nemoto M."/>
            <person name="Matsumoto M."/>
            <person name="Wong P.S."/>
            <person name="Aburatani S."/>
            <person name="Fujibuchi W."/>
        </authorList>
    </citation>
    <scope>NUCLEOTIDE SEQUENCE [LARGE SCALE GENOMIC DNA]</scope>
    <source>
        <strain evidence="2 3">JPCC DA0580</strain>
    </source>
</reference>
<evidence type="ECO:0000313" key="3">
    <source>
        <dbReference type="Proteomes" id="UP000198406"/>
    </source>
</evidence>
<protein>
    <recommendedName>
        <fullName evidence="4">NAD(P)-binding domain-containing protein</fullName>
    </recommendedName>
</protein>
<gene>
    <name evidence="2" type="ORF">FisN_18Hh055</name>
</gene>
<feature type="compositionally biased region" description="Basic and acidic residues" evidence="1">
    <location>
        <begin position="123"/>
        <end position="133"/>
    </location>
</feature>
<comment type="caution">
    <text evidence="2">The sequence shown here is derived from an EMBL/GenBank/DDBJ whole genome shotgun (WGS) entry which is preliminary data.</text>
</comment>
<feature type="compositionally biased region" description="Polar residues" evidence="1">
    <location>
        <begin position="110"/>
        <end position="119"/>
    </location>
</feature>
<dbReference type="SUPFAM" id="SSF51735">
    <property type="entry name" value="NAD(P)-binding Rossmann-fold domains"/>
    <property type="match status" value="1"/>
</dbReference>
<dbReference type="OrthoDB" id="47941at2759"/>